<evidence type="ECO:0000313" key="1">
    <source>
        <dbReference type="EMBL" id="EEW26127.1"/>
    </source>
</evidence>
<dbReference type="Pfam" id="PF03887">
    <property type="entry name" value="YfbU"/>
    <property type="match status" value="1"/>
</dbReference>
<gene>
    <name evidence="1" type="ORF">Rsw2DRAFT_0817</name>
</gene>
<protein>
    <recommendedName>
        <fullName evidence="3">YfbU family protein</fullName>
    </recommendedName>
</protein>
<dbReference type="EMBL" id="ACYY01000004">
    <property type="protein sequence ID" value="EEW26127.1"/>
    <property type="molecule type" value="Genomic_DNA"/>
</dbReference>
<evidence type="ECO:0000313" key="2">
    <source>
        <dbReference type="Proteomes" id="UP000010121"/>
    </source>
</evidence>
<dbReference type="InterPro" id="IPR023146">
    <property type="entry name" value="YfbU_alpha-helical_sf"/>
</dbReference>
<organism evidence="1 2">
    <name type="scientific">Rhodobacter ferrooxidans</name>
    <dbReference type="NCBI Taxonomy" id="371731"/>
    <lineage>
        <taxon>Bacteria</taxon>
        <taxon>Pseudomonadati</taxon>
        <taxon>Pseudomonadota</taxon>
        <taxon>Alphaproteobacteria</taxon>
        <taxon>Rhodobacterales</taxon>
        <taxon>Rhodobacter group</taxon>
        <taxon>Rhodobacter</taxon>
    </lineage>
</organism>
<name>C8RYD9_9RHOB</name>
<dbReference type="Gene3D" id="1.10.3190.10">
    <property type="entry name" value="yfbu gene product, domain 2"/>
    <property type="match status" value="1"/>
</dbReference>
<keyword evidence="2" id="KW-1185">Reference proteome</keyword>
<dbReference type="InterPro" id="IPR005587">
    <property type="entry name" value="UPF0304_YfbU"/>
</dbReference>
<dbReference type="RefSeq" id="WP_008028330.1">
    <property type="nucleotide sequence ID" value="NZ_ACYY01000004.1"/>
</dbReference>
<reference evidence="1 2" key="1">
    <citation type="submission" date="2009-08" db="EMBL/GenBank/DDBJ databases">
        <title>The draft genome of Rhodobacter sp. SW2.</title>
        <authorList>
            <consortium name="US DOE Joint Genome Institute (JGI-PGF)"/>
            <person name="Lucas S."/>
            <person name="Copeland A."/>
            <person name="Lapidus A."/>
            <person name="Glavina del Rio T."/>
            <person name="Tice H."/>
            <person name="Bruce D."/>
            <person name="Goodwin L."/>
            <person name="Pitluck S."/>
            <person name="Larimer F."/>
            <person name="Land M.L."/>
            <person name="Hauser L."/>
            <person name="Emerson D."/>
        </authorList>
    </citation>
    <scope>NUCLEOTIDE SEQUENCE [LARGE SCALE GENOMIC DNA]</scope>
    <source>
        <strain evidence="1 2">SW2</strain>
    </source>
</reference>
<dbReference type="eggNOG" id="COG3013">
    <property type="taxonomic scope" value="Bacteria"/>
</dbReference>
<proteinExistence type="predicted"/>
<dbReference type="STRING" id="371731.Rsw2DRAFT_0817"/>
<evidence type="ECO:0008006" key="3">
    <source>
        <dbReference type="Google" id="ProtNLM"/>
    </source>
</evidence>
<comment type="caution">
    <text evidence="1">The sequence shown here is derived from an EMBL/GenBank/DDBJ whole genome shotgun (WGS) entry which is preliminary data.</text>
</comment>
<dbReference type="OrthoDB" id="7595565at2"/>
<dbReference type="AlphaFoldDB" id="C8RYD9"/>
<dbReference type="Proteomes" id="UP000010121">
    <property type="component" value="Unassembled WGS sequence"/>
</dbReference>
<accession>C8RYD9</accession>
<sequence length="171" mass="19349">MRKFNNFERLSILVAASASPDLKEKFVDVEMVAKWVSHGHEWALSYEYDYFDDEKHPLDSTVKETSAIFEMYRLLQQADPAIYKALGLAANHVSFEGFDGNNDEHYHVASVLVEDLGSWSDVHGATNNSHSAGSIGKYRKMLVRYEEVKSARTDSMRDPLTSEEVKSILGI</sequence>
<dbReference type="SUPFAM" id="SSF116960">
    <property type="entry name" value="YfbU-like"/>
    <property type="match status" value="1"/>
</dbReference>